<protein>
    <submittedName>
        <fullName evidence="3">Uncharacterized protein</fullName>
    </submittedName>
</protein>
<feature type="transmembrane region" description="Helical" evidence="2">
    <location>
        <begin position="31"/>
        <end position="56"/>
    </location>
</feature>
<feature type="transmembrane region" description="Helical" evidence="2">
    <location>
        <begin position="98"/>
        <end position="115"/>
    </location>
</feature>
<proteinExistence type="predicted"/>
<reference evidence="3" key="1">
    <citation type="submission" date="2020-11" db="EMBL/GenBank/DDBJ databases">
        <title>Isolation and identification of active actinomycetes.</title>
        <authorList>
            <person name="Yu B."/>
        </authorList>
    </citation>
    <scope>NUCLEOTIDE SEQUENCE</scope>
    <source>
        <strain evidence="3">NEAU-YB345</strain>
    </source>
</reference>
<feature type="transmembrane region" description="Helical" evidence="2">
    <location>
        <begin position="396"/>
        <end position="413"/>
    </location>
</feature>
<feature type="transmembrane region" description="Helical" evidence="2">
    <location>
        <begin position="224"/>
        <end position="241"/>
    </location>
</feature>
<feature type="transmembrane region" description="Helical" evidence="2">
    <location>
        <begin position="357"/>
        <end position="375"/>
    </location>
</feature>
<feature type="transmembrane region" description="Helical" evidence="2">
    <location>
        <begin position="637"/>
        <end position="656"/>
    </location>
</feature>
<evidence type="ECO:0000313" key="4">
    <source>
        <dbReference type="Proteomes" id="UP000657385"/>
    </source>
</evidence>
<feature type="transmembrane region" description="Helical" evidence="2">
    <location>
        <begin position="419"/>
        <end position="438"/>
    </location>
</feature>
<feature type="transmembrane region" description="Helical" evidence="2">
    <location>
        <begin position="299"/>
        <end position="319"/>
    </location>
</feature>
<feature type="transmembrane region" description="Helical" evidence="2">
    <location>
        <begin position="62"/>
        <end position="86"/>
    </location>
</feature>
<dbReference type="EMBL" id="JADPRT010000011">
    <property type="protein sequence ID" value="MBF9071286.1"/>
    <property type="molecule type" value="Genomic_DNA"/>
</dbReference>
<feature type="transmembrane region" description="Helical" evidence="2">
    <location>
        <begin position="676"/>
        <end position="694"/>
    </location>
</feature>
<accession>A0A931FGW4</accession>
<dbReference type="RefSeq" id="WP_196196445.1">
    <property type="nucleotide sequence ID" value="NZ_JADPRT010000011.1"/>
</dbReference>
<evidence type="ECO:0000313" key="3">
    <source>
        <dbReference type="EMBL" id="MBF9071286.1"/>
    </source>
</evidence>
<feature type="transmembrane region" description="Helical" evidence="2">
    <location>
        <begin position="459"/>
        <end position="480"/>
    </location>
</feature>
<feature type="region of interest" description="Disordered" evidence="1">
    <location>
        <begin position="1"/>
        <end position="26"/>
    </location>
</feature>
<feature type="transmembrane region" description="Helical" evidence="2">
    <location>
        <begin position="178"/>
        <end position="195"/>
    </location>
</feature>
<dbReference type="AlphaFoldDB" id="A0A931FGW4"/>
<keyword evidence="2" id="KW-1133">Transmembrane helix</keyword>
<dbReference type="Proteomes" id="UP000657385">
    <property type="component" value="Unassembled WGS sequence"/>
</dbReference>
<name>A0A931FGW4_9ACTN</name>
<evidence type="ECO:0000256" key="1">
    <source>
        <dbReference type="SAM" id="MobiDB-lite"/>
    </source>
</evidence>
<evidence type="ECO:0000256" key="2">
    <source>
        <dbReference type="SAM" id="Phobius"/>
    </source>
</evidence>
<keyword evidence="2" id="KW-0812">Transmembrane</keyword>
<comment type="caution">
    <text evidence="3">The sequence shown here is derived from an EMBL/GenBank/DDBJ whole genome shotgun (WGS) entry which is preliminary data.</text>
</comment>
<keyword evidence="4" id="KW-1185">Reference proteome</keyword>
<sequence length="701" mass="75067">MTAPPVVLDDPTGATPRPEPRGSRRSCPATAVLWTASALALGVYLASMATVTGAALDRMDGLGLVSALPPAALASACALGVLYFLGLNAAVARPRLQLFLLLATVLALHGAAALVEPLPRFPTAWQHLGFVDYIERTGHTLPLWDARFSWPGFFGLAAMLFRSGGIDNPLPVLQWSQVGSQLLCLAALAVVLRALDLPRRTRWCALWFFSVGSWIGQDYFSPQAYTYALYLCFLAVLLTVFRERTGGRRSVGGRPGLERGLLLGLLLLLFTAALVSHQLTPFVMIAAVGLLRLLRRTTLSLWFAVLLGALALAWISLAAEGFWSGHLGTIFGGLGHLGSNVSSGVAGRVKGDPAHQAVLELRVLLSAAWFGLAVLGWWRRRRAGYAPDSADRGDRVLLVLAFMPFFTLGMQSYGGEIALRVFLFALPGVAPLAACFFYPREHSAREHSPGEHPARERPGRSISVLVTAWAAIAVAAFGIARYGNEPFERVTTGEVAALDWVYQNDTPSARVLYLGPVGAPTTTPDIPWNQRGMDTIVYIGTPAPPDPAGVGSFETALRSAGPQSYLIVTRTEGADLAANDGYAPDWYARARAALDADPQLVAVVRAPDAALYRLSTPPPGKAATDIGIGHVGPVVHWSGWTVAEAVLLAVLVPFLLRREVIALRAGAIRTTRGRRWAFALSAGLLAAGFLTAVVERFLTVR</sequence>
<keyword evidence="2" id="KW-0472">Membrane</keyword>
<organism evidence="3 4">
    <name type="scientific">Streptacidiphilus fuscans</name>
    <dbReference type="NCBI Taxonomy" id="2789292"/>
    <lineage>
        <taxon>Bacteria</taxon>
        <taxon>Bacillati</taxon>
        <taxon>Actinomycetota</taxon>
        <taxon>Actinomycetes</taxon>
        <taxon>Kitasatosporales</taxon>
        <taxon>Streptomycetaceae</taxon>
        <taxon>Streptacidiphilus</taxon>
    </lineage>
</organism>
<gene>
    <name evidence="3" type="ORF">I2501_25025</name>
</gene>
<feature type="transmembrane region" description="Helical" evidence="2">
    <location>
        <begin position="261"/>
        <end position="287"/>
    </location>
</feature>